<dbReference type="SUPFAM" id="SSF55874">
    <property type="entry name" value="ATPase domain of HSP90 chaperone/DNA topoisomerase II/histidine kinase"/>
    <property type="match status" value="1"/>
</dbReference>
<dbReference type="PRINTS" id="PR00344">
    <property type="entry name" value="BCTRLSENSOR"/>
</dbReference>
<evidence type="ECO:0000256" key="6">
    <source>
        <dbReference type="SAM" id="MobiDB-lite"/>
    </source>
</evidence>
<evidence type="ECO:0000313" key="8">
    <source>
        <dbReference type="EMBL" id="MTB72283.1"/>
    </source>
</evidence>
<gene>
    <name evidence="8" type="ORF">GGG17_09925</name>
</gene>
<comment type="catalytic activity">
    <reaction evidence="1">
        <text>ATP + protein L-histidine = ADP + protein N-phospho-L-histidine.</text>
        <dbReference type="EC" id="2.7.13.3"/>
    </reaction>
</comment>
<keyword evidence="3" id="KW-0808">Transferase</keyword>
<dbReference type="GO" id="GO:0004673">
    <property type="term" value="F:protein histidine kinase activity"/>
    <property type="evidence" value="ECO:0007669"/>
    <property type="project" value="UniProtKB-EC"/>
</dbReference>
<keyword evidence="5" id="KW-0902">Two-component regulatory system</keyword>
<feature type="region of interest" description="Disordered" evidence="6">
    <location>
        <begin position="1"/>
        <end position="30"/>
    </location>
</feature>
<dbReference type="GO" id="GO:0000160">
    <property type="term" value="P:phosphorelay signal transduction system"/>
    <property type="evidence" value="ECO:0007669"/>
    <property type="project" value="UniProtKB-KW"/>
</dbReference>
<dbReference type="InterPro" id="IPR036890">
    <property type="entry name" value="HATPase_C_sf"/>
</dbReference>
<dbReference type="PROSITE" id="PS50109">
    <property type="entry name" value="HIS_KIN"/>
    <property type="match status" value="1"/>
</dbReference>
<evidence type="ECO:0000256" key="2">
    <source>
        <dbReference type="ARBA" id="ARBA00012438"/>
    </source>
</evidence>
<comment type="caution">
    <text evidence="8">The sequence shown here is derived from an EMBL/GenBank/DDBJ whole genome shotgun (WGS) entry which is preliminary data.</text>
</comment>
<dbReference type="InterPro" id="IPR004358">
    <property type="entry name" value="Sig_transdc_His_kin-like_C"/>
</dbReference>
<dbReference type="Pfam" id="PF02518">
    <property type="entry name" value="HATPase_c"/>
    <property type="match status" value="1"/>
</dbReference>
<dbReference type="InterPro" id="IPR005467">
    <property type="entry name" value="His_kinase_dom"/>
</dbReference>
<dbReference type="InterPro" id="IPR050736">
    <property type="entry name" value="Sensor_HK_Regulatory"/>
</dbReference>
<dbReference type="SMART" id="SM00387">
    <property type="entry name" value="HATPase_c"/>
    <property type="match status" value="1"/>
</dbReference>
<reference evidence="8 9" key="1">
    <citation type="submission" date="2019-11" db="EMBL/GenBank/DDBJ databases">
        <title>Whole genome sequencing identifies a novel species of the genus Arsenicicoccus isolated from human blood.</title>
        <authorList>
            <person name="Jeong J.H."/>
            <person name="Kweon O.J."/>
            <person name="Kim H.R."/>
            <person name="Kim T.-H."/>
            <person name="Ha S.-M."/>
            <person name="Lee M.-K."/>
        </authorList>
    </citation>
    <scope>NUCLEOTIDE SEQUENCE [LARGE SCALE GENOMIC DNA]</scope>
    <source>
        <strain evidence="8 9">MKL-02</strain>
    </source>
</reference>
<evidence type="ECO:0000256" key="3">
    <source>
        <dbReference type="ARBA" id="ARBA00022679"/>
    </source>
</evidence>
<organism evidence="8 9">
    <name type="scientific">Arsenicicoccus cauae</name>
    <dbReference type="NCBI Taxonomy" id="2663847"/>
    <lineage>
        <taxon>Bacteria</taxon>
        <taxon>Bacillati</taxon>
        <taxon>Actinomycetota</taxon>
        <taxon>Actinomycetes</taxon>
        <taxon>Micrococcales</taxon>
        <taxon>Intrasporangiaceae</taxon>
        <taxon>Arsenicicoccus</taxon>
    </lineage>
</organism>
<feature type="domain" description="Histidine kinase" evidence="7">
    <location>
        <begin position="35"/>
        <end position="108"/>
    </location>
</feature>
<evidence type="ECO:0000313" key="9">
    <source>
        <dbReference type="Proteomes" id="UP000431092"/>
    </source>
</evidence>
<evidence type="ECO:0000259" key="7">
    <source>
        <dbReference type="PROSITE" id="PS50109"/>
    </source>
</evidence>
<protein>
    <recommendedName>
        <fullName evidence="2">histidine kinase</fullName>
        <ecNumber evidence="2">2.7.13.3</ecNumber>
    </recommendedName>
</protein>
<dbReference type="Gene3D" id="3.30.565.10">
    <property type="entry name" value="Histidine kinase-like ATPase, C-terminal domain"/>
    <property type="match status" value="1"/>
</dbReference>
<dbReference type="EMBL" id="WLVL01000037">
    <property type="protein sequence ID" value="MTB72283.1"/>
    <property type="molecule type" value="Genomic_DNA"/>
</dbReference>
<sequence>MGPSIVPGPTPGRGQPPERAAAPGAGHGVGQAHLVGVEDTGIGIPEEDLRDVGRRFFRASSVTAQTTPGTGLGLSIVQSIAAAHGGRMSLDSAPGQGTIVTLHLTSVAEGEAPEDEHHGAS</sequence>
<dbReference type="InterPro" id="IPR003594">
    <property type="entry name" value="HATPase_dom"/>
</dbReference>
<dbReference type="AlphaFoldDB" id="A0A6I3II15"/>
<feature type="compositionally biased region" description="Pro residues" evidence="6">
    <location>
        <begin position="1"/>
        <end position="10"/>
    </location>
</feature>
<dbReference type="Proteomes" id="UP000431092">
    <property type="component" value="Unassembled WGS sequence"/>
</dbReference>
<keyword evidence="4" id="KW-0418">Kinase</keyword>
<evidence type="ECO:0000256" key="1">
    <source>
        <dbReference type="ARBA" id="ARBA00000085"/>
    </source>
</evidence>
<keyword evidence="9" id="KW-1185">Reference proteome</keyword>
<dbReference type="EC" id="2.7.13.3" evidence="2"/>
<accession>A0A6I3II15</accession>
<evidence type="ECO:0000256" key="5">
    <source>
        <dbReference type="ARBA" id="ARBA00023012"/>
    </source>
</evidence>
<proteinExistence type="predicted"/>
<evidence type="ECO:0000256" key="4">
    <source>
        <dbReference type="ARBA" id="ARBA00022777"/>
    </source>
</evidence>
<name>A0A6I3II15_9MICO</name>
<dbReference type="PANTHER" id="PTHR43711:SF28">
    <property type="entry name" value="SENSOR HISTIDINE KINASE YXDK"/>
    <property type="match status" value="1"/>
</dbReference>
<dbReference type="PANTHER" id="PTHR43711">
    <property type="entry name" value="TWO-COMPONENT HISTIDINE KINASE"/>
    <property type="match status" value="1"/>
</dbReference>